<feature type="transmembrane region" description="Helical" evidence="1">
    <location>
        <begin position="96"/>
        <end position="119"/>
    </location>
</feature>
<feature type="transmembrane region" description="Helical" evidence="1">
    <location>
        <begin position="35"/>
        <end position="52"/>
    </location>
</feature>
<name>A0A6C0KWW2_9ZZZZ</name>
<dbReference type="EMBL" id="MN740990">
    <property type="protein sequence ID" value="QHU21616.1"/>
    <property type="molecule type" value="Genomic_DNA"/>
</dbReference>
<organism evidence="2">
    <name type="scientific">viral metagenome</name>
    <dbReference type="NCBI Taxonomy" id="1070528"/>
    <lineage>
        <taxon>unclassified sequences</taxon>
        <taxon>metagenomes</taxon>
        <taxon>organismal metagenomes</taxon>
    </lineage>
</organism>
<accession>A0A6C0KWW2</accession>
<sequence>MNNENKIDYIKKIIIKILLLIVVGTLLVFCKKSNWLIFSGMTIMLIYIHFYLNLSIYFLVFVGFGGSFAESVVMYLTDLWKYKSPNLGNIPCWLPLLWSIVGTGVIGIYELISIIKLYFI</sequence>
<feature type="transmembrane region" description="Helical" evidence="1">
    <location>
        <begin position="12"/>
        <end position="29"/>
    </location>
</feature>
<protein>
    <submittedName>
        <fullName evidence="2">Uncharacterized protein</fullName>
    </submittedName>
</protein>
<keyword evidence="1" id="KW-1133">Transmembrane helix</keyword>
<proteinExistence type="predicted"/>
<evidence type="ECO:0000313" key="2">
    <source>
        <dbReference type="EMBL" id="QHU21616.1"/>
    </source>
</evidence>
<evidence type="ECO:0000256" key="1">
    <source>
        <dbReference type="SAM" id="Phobius"/>
    </source>
</evidence>
<dbReference type="AlphaFoldDB" id="A0A6C0KWW2"/>
<keyword evidence="1" id="KW-0812">Transmembrane</keyword>
<keyword evidence="1" id="KW-0472">Membrane</keyword>
<feature type="transmembrane region" description="Helical" evidence="1">
    <location>
        <begin position="57"/>
        <end position="76"/>
    </location>
</feature>
<reference evidence="2" key="1">
    <citation type="journal article" date="2020" name="Nature">
        <title>Giant virus diversity and host interactions through global metagenomics.</title>
        <authorList>
            <person name="Schulz F."/>
            <person name="Roux S."/>
            <person name="Paez-Espino D."/>
            <person name="Jungbluth S."/>
            <person name="Walsh D.A."/>
            <person name="Denef V.J."/>
            <person name="McMahon K.D."/>
            <person name="Konstantinidis K.T."/>
            <person name="Eloe-Fadrosh E.A."/>
            <person name="Kyrpides N.C."/>
            <person name="Woyke T."/>
        </authorList>
    </citation>
    <scope>NUCLEOTIDE SEQUENCE</scope>
    <source>
        <strain evidence="2">GVMAG-S-3300013094-109</strain>
    </source>
</reference>